<reference evidence="1 2" key="1">
    <citation type="journal article" date="2023" name="Life. Sci Alliance">
        <title>Evolutionary insights into 3D genome organization and epigenetic landscape of Vigna mungo.</title>
        <authorList>
            <person name="Junaid A."/>
            <person name="Singh B."/>
            <person name="Bhatia S."/>
        </authorList>
    </citation>
    <scope>NUCLEOTIDE SEQUENCE [LARGE SCALE GENOMIC DNA]</scope>
    <source>
        <strain evidence="1">Urdbean</strain>
    </source>
</reference>
<protein>
    <submittedName>
        <fullName evidence="1">Uncharacterized protein</fullName>
    </submittedName>
</protein>
<name>A0AAQ3N683_VIGMU</name>
<dbReference type="Proteomes" id="UP001374535">
    <property type="component" value="Chromosome 7"/>
</dbReference>
<dbReference type="AlphaFoldDB" id="A0AAQ3N683"/>
<keyword evidence="2" id="KW-1185">Reference proteome</keyword>
<proteinExistence type="predicted"/>
<evidence type="ECO:0000313" key="1">
    <source>
        <dbReference type="EMBL" id="WVZ03824.1"/>
    </source>
</evidence>
<sequence length="104" mass="10866">PTKNPSKSQKTLIGITSHSSPYPLLTSPLCPGTILIGKTNIFDMKATQGTSSPQSPLSTAFLTISASSTTRSSTTSPTTSLFEINLNIRNACAATVSGRHLTTI</sequence>
<gene>
    <name evidence="1" type="ORF">V8G54_024630</name>
</gene>
<feature type="non-terminal residue" evidence="1">
    <location>
        <position position="104"/>
    </location>
</feature>
<feature type="non-terminal residue" evidence="1">
    <location>
        <position position="1"/>
    </location>
</feature>
<accession>A0AAQ3N683</accession>
<evidence type="ECO:0000313" key="2">
    <source>
        <dbReference type="Proteomes" id="UP001374535"/>
    </source>
</evidence>
<dbReference type="EMBL" id="CP144694">
    <property type="protein sequence ID" value="WVZ03824.1"/>
    <property type="molecule type" value="Genomic_DNA"/>
</dbReference>
<organism evidence="1 2">
    <name type="scientific">Vigna mungo</name>
    <name type="common">Black gram</name>
    <name type="synonym">Phaseolus mungo</name>
    <dbReference type="NCBI Taxonomy" id="3915"/>
    <lineage>
        <taxon>Eukaryota</taxon>
        <taxon>Viridiplantae</taxon>
        <taxon>Streptophyta</taxon>
        <taxon>Embryophyta</taxon>
        <taxon>Tracheophyta</taxon>
        <taxon>Spermatophyta</taxon>
        <taxon>Magnoliopsida</taxon>
        <taxon>eudicotyledons</taxon>
        <taxon>Gunneridae</taxon>
        <taxon>Pentapetalae</taxon>
        <taxon>rosids</taxon>
        <taxon>fabids</taxon>
        <taxon>Fabales</taxon>
        <taxon>Fabaceae</taxon>
        <taxon>Papilionoideae</taxon>
        <taxon>50 kb inversion clade</taxon>
        <taxon>NPAAA clade</taxon>
        <taxon>indigoferoid/millettioid clade</taxon>
        <taxon>Phaseoleae</taxon>
        <taxon>Vigna</taxon>
    </lineage>
</organism>